<dbReference type="Gene3D" id="1.10.10.10">
    <property type="entry name" value="Winged helix-like DNA-binding domain superfamily/Winged helix DNA-binding domain"/>
    <property type="match status" value="1"/>
</dbReference>
<dbReference type="AlphaFoldDB" id="A0A6M1U3B8"/>
<dbReference type="SUPFAM" id="SSF88946">
    <property type="entry name" value="Sigma2 domain of RNA polymerase sigma factors"/>
    <property type="match status" value="1"/>
</dbReference>
<dbReference type="Gene3D" id="1.25.40.10">
    <property type="entry name" value="Tetratricopeptide repeat domain"/>
    <property type="match status" value="1"/>
</dbReference>
<evidence type="ECO:0000313" key="5">
    <source>
        <dbReference type="Proteomes" id="UP000474758"/>
    </source>
</evidence>
<dbReference type="RefSeq" id="WP_165051308.1">
    <property type="nucleotide sequence ID" value="NZ_JAALFE010000014.1"/>
</dbReference>
<dbReference type="NCBIfam" id="TIGR02937">
    <property type="entry name" value="sigma70-ECF"/>
    <property type="match status" value="1"/>
</dbReference>
<dbReference type="InterPro" id="IPR011990">
    <property type="entry name" value="TPR-like_helical_dom_sf"/>
</dbReference>
<dbReference type="EMBL" id="JAALFE010000014">
    <property type="protein sequence ID" value="NGQ92064.1"/>
    <property type="molecule type" value="Genomic_DNA"/>
</dbReference>
<dbReference type="PANTHER" id="PTHR47756:SF2">
    <property type="entry name" value="BLL6612 PROTEIN"/>
    <property type="match status" value="1"/>
</dbReference>
<dbReference type="Proteomes" id="UP000474758">
    <property type="component" value="Unassembled WGS sequence"/>
</dbReference>
<dbReference type="InterPro" id="IPR013325">
    <property type="entry name" value="RNA_pol_sigma_r2"/>
</dbReference>
<dbReference type="SUPFAM" id="SSF48452">
    <property type="entry name" value="TPR-like"/>
    <property type="match status" value="1"/>
</dbReference>
<evidence type="ECO:0000259" key="1">
    <source>
        <dbReference type="Pfam" id="PF04542"/>
    </source>
</evidence>
<dbReference type="InterPro" id="IPR046531">
    <property type="entry name" value="DUF6596"/>
</dbReference>
<feature type="domain" description="RNA polymerase sigma factor 70 region 4 type 2" evidence="2">
    <location>
        <begin position="115"/>
        <end position="166"/>
    </location>
</feature>
<evidence type="ECO:0000259" key="2">
    <source>
        <dbReference type="Pfam" id="PF08281"/>
    </source>
</evidence>
<dbReference type="InterPro" id="IPR036388">
    <property type="entry name" value="WH-like_DNA-bd_sf"/>
</dbReference>
<proteinExistence type="predicted"/>
<dbReference type="InterPro" id="IPR013324">
    <property type="entry name" value="RNA_pol_sigma_r3/r4-like"/>
</dbReference>
<reference evidence="4 5" key="1">
    <citation type="submission" date="2020-02" db="EMBL/GenBank/DDBJ databases">
        <title>Rhodobacter translucens sp. nov., a novel bacterium isolated from activated sludge.</title>
        <authorList>
            <person name="Liu J."/>
        </authorList>
    </citation>
    <scope>NUCLEOTIDE SEQUENCE [LARGE SCALE GENOMIC DNA]</scope>
    <source>
        <strain evidence="4 5">HX-7-19</strain>
    </source>
</reference>
<dbReference type="InterPro" id="IPR007627">
    <property type="entry name" value="RNA_pol_sigma70_r2"/>
</dbReference>
<sequence>MTASDAIAVTRALDAVLRQDRGRLLAALIARLRDFQLAEDALQEAAVSALSHWARVGLPSSPQGWLLRVALRKAIDRIRAGQRDGRKAADLARLAVDEADETPPEDIPDERLRLIFTCCHPALDPKSRVALTLRTIAGLTTPEIARAFLDAEPTMGQRLSRAKAKIAAARIPFAVPGPEDWPDRLQSVLAVLYLIYNAGYTTGPLADRDLCAEALFLARLLTQLRPAEAEIEGCLALLLLTQSRAGARIGPDGATLPLLEQDRDLWDKAAIAEGLALIDTAMARRAPGPYQIKAAIAACHIAVPCPDWPQIAALYTRLLDFEPTPVIRLNRAVALAEAGHLAQALTVLSDLAEALEDYQPFHAAQADLLARAGQGQAARAAYDRAIALAASPSDAAFLIKRRDNRPI</sequence>
<comment type="caution">
    <text evidence="4">The sequence shown here is derived from an EMBL/GenBank/DDBJ whole genome shotgun (WGS) entry which is preliminary data.</text>
</comment>
<dbReference type="GO" id="GO:0003677">
    <property type="term" value="F:DNA binding"/>
    <property type="evidence" value="ECO:0007669"/>
    <property type="project" value="InterPro"/>
</dbReference>
<dbReference type="Pfam" id="PF08281">
    <property type="entry name" value="Sigma70_r4_2"/>
    <property type="match status" value="1"/>
</dbReference>
<name>A0A6M1U3B8_9RHOB</name>
<gene>
    <name evidence="4" type="ORF">G5V65_14270</name>
</gene>
<evidence type="ECO:0000313" key="4">
    <source>
        <dbReference type="EMBL" id="NGQ92064.1"/>
    </source>
</evidence>
<dbReference type="Gene3D" id="1.10.1740.10">
    <property type="match status" value="1"/>
</dbReference>
<feature type="domain" description="DUF6596" evidence="3">
    <location>
        <begin position="184"/>
        <end position="281"/>
    </location>
</feature>
<dbReference type="SUPFAM" id="SSF88659">
    <property type="entry name" value="Sigma3 and sigma4 domains of RNA polymerase sigma factors"/>
    <property type="match status" value="1"/>
</dbReference>
<protein>
    <submittedName>
        <fullName evidence="4">Sigma-70 family RNA polymerase sigma factor</fullName>
    </submittedName>
</protein>
<dbReference type="InterPro" id="IPR013249">
    <property type="entry name" value="RNA_pol_sigma70_r4_t2"/>
</dbReference>
<keyword evidence="5" id="KW-1185">Reference proteome</keyword>
<dbReference type="Pfam" id="PF20239">
    <property type="entry name" value="DUF6596"/>
    <property type="match status" value="1"/>
</dbReference>
<dbReference type="GO" id="GO:0016987">
    <property type="term" value="F:sigma factor activity"/>
    <property type="evidence" value="ECO:0007669"/>
    <property type="project" value="InterPro"/>
</dbReference>
<feature type="domain" description="RNA polymerase sigma-70 region 2" evidence="1">
    <location>
        <begin position="21"/>
        <end position="83"/>
    </location>
</feature>
<dbReference type="PANTHER" id="PTHR47756">
    <property type="entry name" value="BLL6612 PROTEIN-RELATED"/>
    <property type="match status" value="1"/>
</dbReference>
<dbReference type="Pfam" id="PF04542">
    <property type="entry name" value="Sigma70_r2"/>
    <property type="match status" value="1"/>
</dbReference>
<organism evidence="4 5">
    <name type="scientific">Paragemmobacter kunshanensis</name>
    <dbReference type="NCBI Taxonomy" id="2583234"/>
    <lineage>
        <taxon>Bacteria</taxon>
        <taxon>Pseudomonadati</taxon>
        <taxon>Pseudomonadota</taxon>
        <taxon>Alphaproteobacteria</taxon>
        <taxon>Rhodobacterales</taxon>
        <taxon>Paracoccaceae</taxon>
        <taxon>Paragemmobacter</taxon>
    </lineage>
</organism>
<dbReference type="GO" id="GO:0006352">
    <property type="term" value="P:DNA-templated transcription initiation"/>
    <property type="evidence" value="ECO:0007669"/>
    <property type="project" value="InterPro"/>
</dbReference>
<evidence type="ECO:0000259" key="3">
    <source>
        <dbReference type="Pfam" id="PF20239"/>
    </source>
</evidence>
<dbReference type="InterPro" id="IPR014284">
    <property type="entry name" value="RNA_pol_sigma-70_dom"/>
</dbReference>
<accession>A0A6M1U3B8</accession>